<keyword evidence="2" id="KW-1185">Reference proteome</keyword>
<dbReference type="OrthoDB" id="10261781at2759"/>
<evidence type="ECO:0000313" key="2">
    <source>
        <dbReference type="Proteomes" id="UP000001542"/>
    </source>
</evidence>
<reference evidence="1" key="1">
    <citation type="submission" date="2006-10" db="EMBL/GenBank/DDBJ databases">
        <authorList>
            <person name="Amadeo P."/>
            <person name="Zhao Q."/>
            <person name="Wortman J."/>
            <person name="Fraser-Liggett C."/>
            <person name="Carlton J."/>
        </authorList>
    </citation>
    <scope>NUCLEOTIDE SEQUENCE</scope>
    <source>
        <strain evidence="1">G3</strain>
    </source>
</reference>
<evidence type="ECO:0000313" key="1">
    <source>
        <dbReference type="EMBL" id="EAX94889.1"/>
    </source>
</evidence>
<sequence length="230" mass="26099">MSEICTFADKQRGIYTTSDGMLYFTKSNTFEVVNGPLIFQAPLRILTSTAYDPYFVVITSDGNLYLLSHEDKRVVLQSVIPANAGFIESIIIDKEKLVIKLVSTHGTFVYREHHWNLITEPLEALIINPDTKANAQCAKLENEIAHAVEEKSFEAYKKSASTYLVYIATYLPQQAFIATWYDMIHSKLPFNEADVNQFWNEVIGLLSSIERVASLLDELEMSLTMAKDKK</sequence>
<dbReference type="VEuPathDB" id="TrichDB:TVAGG3_0053890"/>
<dbReference type="SMR" id="A2FJQ7"/>
<dbReference type="Proteomes" id="UP000001542">
    <property type="component" value="Unassembled WGS sequence"/>
</dbReference>
<reference evidence="1" key="2">
    <citation type="journal article" date="2007" name="Science">
        <title>Draft genome sequence of the sexually transmitted pathogen Trichomonas vaginalis.</title>
        <authorList>
            <person name="Carlton J.M."/>
            <person name="Hirt R.P."/>
            <person name="Silva J.C."/>
            <person name="Delcher A.L."/>
            <person name="Schatz M."/>
            <person name="Zhao Q."/>
            <person name="Wortman J.R."/>
            <person name="Bidwell S.L."/>
            <person name="Alsmark U.C.M."/>
            <person name="Besteiro S."/>
            <person name="Sicheritz-Ponten T."/>
            <person name="Noel C.J."/>
            <person name="Dacks J.B."/>
            <person name="Foster P.G."/>
            <person name="Simillion C."/>
            <person name="Van de Peer Y."/>
            <person name="Miranda-Saavedra D."/>
            <person name="Barton G.J."/>
            <person name="Westrop G.D."/>
            <person name="Mueller S."/>
            <person name="Dessi D."/>
            <person name="Fiori P.L."/>
            <person name="Ren Q."/>
            <person name="Paulsen I."/>
            <person name="Zhang H."/>
            <person name="Bastida-Corcuera F.D."/>
            <person name="Simoes-Barbosa A."/>
            <person name="Brown M.T."/>
            <person name="Hayes R.D."/>
            <person name="Mukherjee M."/>
            <person name="Okumura C.Y."/>
            <person name="Schneider R."/>
            <person name="Smith A.J."/>
            <person name="Vanacova S."/>
            <person name="Villalvazo M."/>
            <person name="Haas B.J."/>
            <person name="Pertea M."/>
            <person name="Feldblyum T.V."/>
            <person name="Utterback T.R."/>
            <person name="Shu C.L."/>
            <person name="Osoegawa K."/>
            <person name="de Jong P.J."/>
            <person name="Hrdy I."/>
            <person name="Horvathova L."/>
            <person name="Zubacova Z."/>
            <person name="Dolezal P."/>
            <person name="Malik S.B."/>
            <person name="Logsdon J.M. Jr."/>
            <person name="Henze K."/>
            <person name="Gupta A."/>
            <person name="Wang C.C."/>
            <person name="Dunne R.L."/>
            <person name="Upcroft J.A."/>
            <person name="Upcroft P."/>
            <person name="White O."/>
            <person name="Salzberg S.L."/>
            <person name="Tang P."/>
            <person name="Chiu C.-H."/>
            <person name="Lee Y.-S."/>
            <person name="Embley T.M."/>
            <person name="Coombs G.H."/>
            <person name="Mottram J.C."/>
            <person name="Tachezy J."/>
            <person name="Fraser-Liggett C.M."/>
            <person name="Johnson P.J."/>
        </authorList>
    </citation>
    <scope>NUCLEOTIDE SEQUENCE [LARGE SCALE GENOMIC DNA]</scope>
    <source>
        <strain evidence="1">G3</strain>
    </source>
</reference>
<accession>A2FJQ7</accession>
<dbReference type="EMBL" id="DS113833">
    <property type="protein sequence ID" value="EAX94889.1"/>
    <property type="molecule type" value="Genomic_DNA"/>
</dbReference>
<protein>
    <submittedName>
        <fullName evidence="1">Uncharacterized protein</fullName>
    </submittedName>
</protein>
<dbReference type="AlphaFoldDB" id="A2FJQ7"/>
<dbReference type="InParanoid" id="A2FJQ7"/>
<name>A2FJQ7_TRIV3</name>
<dbReference type="RefSeq" id="XP_001307819.1">
    <property type="nucleotide sequence ID" value="XM_001307818.1"/>
</dbReference>
<gene>
    <name evidence="1" type="ORF">TVAG_370600</name>
</gene>
<dbReference type="KEGG" id="tva:4752632"/>
<proteinExistence type="predicted"/>
<organism evidence="1 2">
    <name type="scientific">Trichomonas vaginalis (strain ATCC PRA-98 / G3)</name>
    <dbReference type="NCBI Taxonomy" id="412133"/>
    <lineage>
        <taxon>Eukaryota</taxon>
        <taxon>Metamonada</taxon>
        <taxon>Parabasalia</taxon>
        <taxon>Trichomonadida</taxon>
        <taxon>Trichomonadidae</taxon>
        <taxon>Trichomonas</taxon>
    </lineage>
</organism>
<dbReference type="VEuPathDB" id="TrichDB:TVAG_370600"/>